<name>A0A449BIX5_9MOLU</name>
<proteinExistence type="predicted"/>
<dbReference type="Proteomes" id="UP000290909">
    <property type="component" value="Chromosome"/>
</dbReference>
<dbReference type="RefSeq" id="WP_035369503.1">
    <property type="nucleotide sequence ID" value="NZ_LR215050.1"/>
</dbReference>
<dbReference type="EMBL" id="LR215050">
    <property type="protein sequence ID" value="VEU82414.1"/>
    <property type="molecule type" value="Genomic_DNA"/>
</dbReference>
<dbReference type="AlphaFoldDB" id="A0A449BIX5"/>
<sequence>MIGMQYRISFESNFDMNKIRERVFNNGYKTDDFPNLIFKLYLIKDGLDNKLYAPLYLFESEKGMNKFIFEGYYNNILTSFGWQKIDTLVPLTYNIENIKITKFVLEDVYRIKPCLDLRYPIVEYRKDAIGFISYYDTKTWEQKNYYFYEKRPLLTENGIVFECLHVSQSTK</sequence>
<dbReference type="Pfam" id="PF16157">
    <property type="entry name" value="DUF4865"/>
    <property type="match status" value="1"/>
</dbReference>
<accession>A0A449BIX5</accession>
<dbReference type="STRING" id="1408416.GCA_000702765_00993"/>
<dbReference type="InterPro" id="IPR032349">
    <property type="entry name" value="DUF4865"/>
</dbReference>
<organism evidence="1 2">
    <name type="scientific">Acholeplasma hippikon</name>
    <dbReference type="NCBI Taxonomy" id="264636"/>
    <lineage>
        <taxon>Bacteria</taxon>
        <taxon>Bacillati</taxon>
        <taxon>Mycoplasmatota</taxon>
        <taxon>Mollicutes</taxon>
        <taxon>Acholeplasmatales</taxon>
        <taxon>Acholeplasmataceae</taxon>
        <taxon>Acholeplasma</taxon>
    </lineage>
</organism>
<keyword evidence="2" id="KW-1185">Reference proteome</keyword>
<protein>
    <submittedName>
        <fullName evidence="1">Uncharacterized protein</fullName>
    </submittedName>
</protein>
<reference evidence="1 2" key="1">
    <citation type="submission" date="2019-01" db="EMBL/GenBank/DDBJ databases">
        <authorList>
            <consortium name="Pathogen Informatics"/>
        </authorList>
    </citation>
    <scope>NUCLEOTIDE SEQUENCE [LARGE SCALE GENOMIC DNA]</scope>
    <source>
        <strain evidence="1 2">NCTC10172</strain>
    </source>
</reference>
<dbReference type="KEGG" id="ahk:NCTC10172_00425"/>
<evidence type="ECO:0000313" key="2">
    <source>
        <dbReference type="Proteomes" id="UP000290909"/>
    </source>
</evidence>
<evidence type="ECO:0000313" key="1">
    <source>
        <dbReference type="EMBL" id="VEU82414.1"/>
    </source>
</evidence>
<gene>
    <name evidence="1" type="ORF">NCTC10172_00425</name>
</gene>